<dbReference type="Pfam" id="PF01120">
    <property type="entry name" value="Alpha_L_fucos"/>
    <property type="match status" value="1"/>
</dbReference>
<dbReference type="EC" id="3.2.1.51" evidence="2"/>
<dbReference type="Gene3D" id="2.60.120.260">
    <property type="entry name" value="Galactose-binding domain-like"/>
    <property type="match status" value="2"/>
</dbReference>
<evidence type="ECO:0000256" key="5">
    <source>
        <dbReference type="ARBA" id="ARBA00023295"/>
    </source>
</evidence>
<dbReference type="InterPro" id="IPR057739">
    <property type="entry name" value="Glyco_hydro_29_N"/>
</dbReference>
<feature type="domain" description="F5/8 type C" evidence="6">
    <location>
        <begin position="605"/>
        <end position="748"/>
    </location>
</feature>
<dbReference type="PANTHER" id="PTHR10030">
    <property type="entry name" value="ALPHA-L-FUCOSIDASE"/>
    <property type="match status" value="1"/>
</dbReference>
<protein>
    <recommendedName>
        <fullName evidence="2">alpha-L-fucosidase</fullName>
        <ecNumber evidence="2">3.2.1.51</ecNumber>
    </recommendedName>
</protein>
<evidence type="ECO:0000256" key="2">
    <source>
        <dbReference type="ARBA" id="ARBA00012662"/>
    </source>
</evidence>
<accession>A0ABY3YIH1</accession>
<dbReference type="Pfam" id="PF00754">
    <property type="entry name" value="F5_F8_type_C"/>
    <property type="match status" value="1"/>
</dbReference>
<dbReference type="RefSeq" id="WP_242935864.1">
    <property type="nucleotide sequence ID" value="NZ_CP094326.1"/>
</dbReference>
<keyword evidence="8" id="KW-1185">Reference proteome</keyword>
<dbReference type="EMBL" id="CP094326">
    <property type="protein sequence ID" value="UNY97451.1"/>
    <property type="molecule type" value="Genomic_DNA"/>
</dbReference>
<evidence type="ECO:0000313" key="7">
    <source>
        <dbReference type="EMBL" id="UNY97451.1"/>
    </source>
</evidence>
<dbReference type="InterPro" id="IPR026876">
    <property type="entry name" value="Fn3_assoc_repeat"/>
</dbReference>
<dbReference type="PROSITE" id="PS50022">
    <property type="entry name" value="FA58C_3"/>
    <property type="match status" value="1"/>
</dbReference>
<dbReference type="InterPro" id="IPR008979">
    <property type="entry name" value="Galactose-bd-like_sf"/>
</dbReference>
<comment type="similarity">
    <text evidence="1">Belongs to the glycosyl hydrolase 29 family.</text>
</comment>
<evidence type="ECO:0000256" key="3">
    <source>
        <dbReference type="ARBA" id="ARBA00022729"/>
    </source>
</evidence>
<proteinExistence type="inferred from homology"/>
<keyword evidence="4" id="KW-0378">Hydrolase</keyword>
<reference evidence="7 8" key="1">
    <citation type="journal article" date="2018" name="Int. J. Syst. Evol. Microbiol.">
        <title>Zhouia spongiae sp. nov., isolated from a marine sponge.</title>
        <authorList>
            <person name="Zhuang L."/>
            <person name="Lin B."/>
            <person name="Qin F."/>
            <person name="Luo L."/>
        </authorList>
    </citation>
    <scope>NUCLEOTIDE SEQUENCE [LARGE SCALE GENOMIC DNA]</scope>
    <source>
        <strain evidence="7 8">HN-Y44</strain>
    </source>
</reference>
<dbReference type="Gene3D" id="3.20.20.80">
    <property type="entry name" value="Glycosidases"/>
    <property type="match status" value="1"/>
</dbReference>
<dbReference type="InterPro" id="IPR017853">
    <property type="entry name" value="GH"/>
</dbReference>
<evidence type="ECO:0000259" key="6">
    <source>
        <dbReference type="PROSITE" id="PS50022"/>
    </source>
</evidence>
<dbReference type="Pfam" id="PF13287">
    <property type="entry name" value="Fn3_assoc"/>
    <property type="match status" value="1"/>
</dbReference>
<dbReference type="InterPro" id="IPR000421">
    <property type="entry name" value="FA58C"/>
</dbReference>
<evidence type="ECO:0000256" key="4">
    <source>
        <dbReference type="ARBA" id="ARBA00022801"/>
    </source>
</evidence>
<dbReference type="SUPFAM" id="SSF49785">
    <property type="entry name" value="Galactose-binding domain-like"/>
    <property type="match status" value="2"/>
</dbReference>
<evidence type="ECO:0000256" key="1">
    <source>
        <dbReference type="ARBA" id="ARBA00007951"/>
    </source>
</evidence>
<keyword evidence="3" id="KW-0732">Signal</keyword>
<dbReference type="SMART" id="SM00812">
    <property type="entry name" value="Alpha_L_fucos"/>
    <property type="match status" value="1"/>
</dbReference>
<evidence type="ECO:0000313" key="8">
    <source>
        <dbReference type="Proteomes" id="UP000829476"/>
    </source>
</evidence>
<name>A0ABY3YIH1_9FLAO</name>
<sequence>MINKTTLFGCFIPLLLIILVSCSGKDEGVKMPVNNTIVVDADDTKDSIVLKAAHVVPTANQMKALEDEFIAFIHFGPNTFTRKEWGDGMEDPKIFDLKELDTDQWCKAMKSAGMTKVILTVKHHDGFCLWQSRYTDHGIMSTGFQEGKGDILKELSESCEKYGLKLGIYLSPADLYQIESPEGLYGNLSKATERTIPRTVDGRPFENKTTFEFEVDDYNEYFLNQLFELLTEYGPVHEVWFDGAHPKRKGGQQYNYMAWKELIQKLAPEAVVFGKQDIRWCGNEAGATRDTEWNVIPYQEDPNAMNRFGDLTVKDIGSREKLYEGKFLHYQPAETNTSIREGWFYRDDTDQEVRSVDDVFDIYERSVGGNSVFLLNIPPNREGRFSARDVEVLEETGARIKETYTSNLLSDASEIKDLTDEDKRDYVLLDTNNSIEFTSEAPITINRFVIQEKIDTHGERIEEHVLEAFIDGVWKEIKRATNVGYKRILRFPEVTARKFRFKVLQSRYRPAISFIGAYYYESRPPQLDITRDRNGSVTIIPEKDEFGWKPHGANSQDVMKANMEIRYTTDGTVPSKESELYTRPFEFDHGDIKAVAFIKANKGSVAIETFGIRKNAWKVIKTDSRHGEHLAEMAIDADPDTYWQSGKSGESHYIIIDLGKTEEFNGFAYTPQKENAEGMMEKGAFLVSADGNTWKKVSDFEFGNLINDPVTRKHTFNTSAKGRFVKISSTRIAGGHSGLSIAEIAILK</sequence>
<gene>
    <name evidence="7" type="ORF">MQE36_10145</name>
</gene>
<dbReference type="SUPFAM" id="SSF51445">
    <property type="entry name" value="(Trans)glycosidases"/>
    <property type="match status" value="1"/>
</dbReference>
<dbReference type="PANTHER" id="PTHR10030:SF37">
    <property type="entry name" value="ALPHA-L-FUCOSIDASE-RELATED"/>
    <property type="match status" value="1"/>
</dbReference>
<dbReference type="InterPro" id="IPR000933">
    <property type="entry name" value="Glyco_hydro_29"/>
</dbReference>
<keyword evidence="5" id="KW-0326">Glycosidase</keyword>
<dbReference type="Proteomes" id="UP000829476">
    <property type="component" value="Chromosome"/>
</dbReference>
<dbReference type="PROSITE" id="PS51257">
    <property type="entry name" value="PROKAR_LIPOPROTEIN"/>
    <property type="match status" value="1"/>
</dbReference>
<organism evidence="7 8">
    <name type="scientific">Zhouia spongiae</name>
    <dbReference type="NCBI Taxonomy" id="2202721"/>
    <lineage>
        <taxon>Bacteria</taxon>
        <taxon>Pseudomonadati</taxon>
        <taxon>Bacteroidota</taxon>
        <taxon>Flavobacteriia</taxon>
        <taxon>Flavobacteriales</taxon>
        <taxon>Flavobacteriaceae</taxon>
        <taxon>Zhouia</taxon>
    </lineage>
</organism>